<dbReference type="EMBL" id="OX465086">
    <property type="protein sequence ID" value="CAI9265472.1"/>
    <property type="molecule type" value="Genomic_DNA"/>
</dbReference>
<dbReference type="PANTHER" id="PTHR23257">
    <property type="entry name" value="SERINE-THREONINE PROTEIN KINASE"/>
    <property type="match status" value="1"/>
</dbReference>
<dbReference type="InterPro" id="IPR050167">
    <property type="entry name" value="Ser_Thr_protein_kinase"/>
</dbReference>
<gene>
    <name evidence="2" type="ORF">LSALG_LOCUS6075</name>
</gene>
<dbReference type="PROSITE" id="PS50011">
    <property type="entry name" value="PROTEIN_KINASE_DOM"/>
    <property type="match status" value="1"/>
</dbReference>
<dbReference type="GO" id="GO:0005524">
    <property type="term" value="F:ATP binding"/>
    <property type="evidence" value="ECO:0007669"/>
    <property type="project" value="InterPro"/>
</dbReference>
<dbReference type="GO" id="GO:0005737">
    <property type="term" value="C:cytoplasm"/>
    <property type="evidence" value="ECO:0007669"/>
    <property type="project" value="TreeGrafter"/>
</dbReference>
<dbReference type="InterPro" id="IPR000719">
    <property type="entry name" value="Prot_kinase_dom"/>
</dbReference>
<dbReference type="Proteomes" id="UP001177003">
    <property type="component" value="Chromosome 0"/>
</dbReference>
<dbReference type="InterPro" id="IPR011009">
    <property type="entry name" value="Kinase-like_dom_sf"/>
</dbReference>
<dbReference type="GO" id="GO:0004672">
    <property type="term" value="F:protein kinase activity"/>
    <property type="evidence" value="ECO:0007669"/>
    <property type="project" value="InterPro"/>
</dbReference>
<protein>
    <recommendedName>
        <fullName evidence="1">Protein kinase domain-containing protein</fullName>
    </recommendedName>
</protein>
<dbReference type="SUPFAM" id="SSF56112">
    <property type="entry name" value="Protein kinase-like (PK-like)"/>
    <property type="match status" value="1"/>
</dbReference>
<accession>A0AA35Y978</accession>
<dbReference type="AlphaFoldDB" id="A0AA35Y978"/>
<dbReference type="PROSITE" id="PS00108">
    <property type="entry name" value="PROTEIN_KINASE_ST"/>
    <property type="match status" value="1"/>
</dbReference>
<evidence type="ECO:0000313" key="2">
    <source>
        <dbReference type="EMBL" id="CAI9265472.1"/>
    </source>
</evidence>
<dbReference type="GO" id="GO:0007165">
    <property type="term" value="P:signal transduction"/>
    <property type="evidence" value="ECO:0007669"/>
    <property type="project" value="TreeGrafter"/>
</dbReference>
<dbReference type="PANTHER" id="PTHR23257:SF792">
    <property type="entry name" value="PROTEIN KINASE DOMAIN-CONTAINING PROTEIN"/>
    <property type="match status" value="1"/>
</dbReference>
<keyword evidence="3" id="KW-1185">Reference proteome</keyword>
<proteinExistence type="predicted"/>
<name>A0AA35Y978_LACSI</name>
<evidence type="ECO:0000259" key="1">
    <source>
        <dbReference type="PROSITE" id="PS50011"/>
    </source>
</evidence>
<sequence length="292" mass="32576">MSPPLDASPSSASHWKRTVNDVASFSSCLLYRFSCQDIRDPYQNQHNIVYPPSNNQNYAVRTESSNAIFNLSSGWHHDTSAEMGIVDVSPSISSAISNDVSRFGSFVENDSMQEFRVIVEDVTDNRPPGIPSSVAVMPYVQDESSDGVLVIRNRENEIVAQSHSKDVEDDKGVNGEHHTTVAKAEDGMHGLQMISFDRRKRLLIMQDVAVGMEYLHWKNIVHFDLKCENLLVNLGDPHRPVCKIGDFGLSRIKRNTLVSGEVRGTLPLMAPELFSVLNNLISLIIFTLMTIC</sequence>
<dbReference type="InterPro" id="IPR008271">
    <property type="entry name" value="Ser/Thr_kinase_AS"/>
</dbReference>
<dbReference type="Gene3D" id="1.10.510.10">
    <property type="entry name" value="Transferase(Phosphotransferase) domain 1"/>
    <property type="match status" value="1"/>
</dbReference>
<organism evidence="2 3">
    <name type="scientific">Lactuca saligna</name>
    <name type="common">Willowleaf lettuce</name>
    <dbReference type="NCBI Taxonomy" id="75948"/>
    <lineage>
        <taxon>Eukaryota</taxon>
        <taxon>Viridiplantae</taxon>
        <taxon>Streptophyta</taxon>
        <taxon>Embryophyta</taxon>
        <taxon>Tracheophyta</taxon>
        <taxon>Spermatophyta</taxon>
        <taxon>Magnoliopsida</taxon>
        <taxon>eudicotyledons</taxon>
        <taxon>Gunneridae</taxon>
        <taxon>Pentapetalae</taxon>
        <taxon>asterids</taxon>
        <taxon>campanulids</taxon>
        <taxon>Asterales</taxon>
        <taxon>Asteraceae</taxon>
        <taxon>Cichorioideae</taxon>
        <taxon>Cichorieae</taxon>
        <taxon>Lactucinae</taxon>
        <taxon>Lactuca</taxon>
    </lineage>
</organism>
<evidence type="ECO:0000313" key="3">
    <source>
        <dbReference type="Proteomes" id="UP001177003"/>
    </source>
</evidence>
<feature type="domain" description="Protein kinase" evidence="1">
    <location>
        <begin position="1"/>
        <end position="292"/>
    </location>
</feature>
<reference evidence="2" key="1">
    <citation type="submission" date="2023-04" db="EMBL/GenBank/DDBJ databases">
        <authorList>
            <person name="Vijverberg K."/>
            <person name="Xiong W."/>
            <person name="Schranz E."/>
        </authorList>
    </citation>
    <scope>NUCLEOTIDE SEQUENCE</scope>
</reference>
<dbReference type="Pfam" id="PF00069">
    <property type="entry name" value="Pkinase"/>
    <property type="match status" value="1"/>
</dbReference>